<dbReference type="InterPro" id="IPR040356">
    <property type="entry name" value="SPEAR"/>
</dbReference>
<evidence type="ECO:0000313" key="5">
    <source>
        <dbReference type="EMBL" id="KAK1430974.1"/>
    </source>
</evidence>
<keyword evidence="2" id="KW-0805">Transcription regulation</keyword>
<dbReference type="Proteomes" id="UP001229421">
    <property type="component" value="Unassembled WGS sequence"/>
</dbReference>
<name>A0AAD8KYK6_TARER</name>
<dbReference type="PANTHER" id="PTHR33388:SF2">
    <property type="entry name" value="PROTEIN SPOROCYTELESS"/>
    <property type="match status" value="1"/>
</dbReference>
<evidence type="ECO:0000256" key="1">
    <source>
        <dbReference type="ARBA" id="ARBA00022491"/>
    </source>
</evidence>
<evidence type="ECO:0000256" key="3">
    <source>
        <dbReference type="ARBA" id="ARBA00023163"/>
    </source>
</evidence>
<evidence type="ECO:0000313" key="6">
    <source>
        <dbReference type="Proteomes" id="UP001229421"/>
    </source>
</evidence>
<proteinExistence type="predicted"/>
<sequence length="268" mass="28403">MSSSVITDMNLGGSKQSVNGGNGSGNGRRKTKGNDFTQKKNKQPGRGMGVAQLERLRLQDRWKTITELHPHPHPHANAHVHVHDQIPSFNPSLGFSNSNSGNQIVQFRPYPVPAPAMFGQQIHGGNLYSTDHVVDPSVIGSSSYIMKCGSDCCGVCHKKKRINGGSNLCSVAPYRNTMVDRRSSNQVTEVTSVNRNGGGSMFEFFPGKSGGAADEYKEVMRMGSPATTWCGSGGAGTLGFRGGEGSCVTAITGGEEGSVSSVDLSLKL</sequence>
<protein>
    <submittedName>
        <fullName evidence="5">Uncharacterized protein</fullName>
    </submittedName>
</protein>
<feature type="region of interest" description="Disordered" evidence="4">
    <location>
        <begin position="1"/>
        <end position="49"/>
    </location>
</feature>
<dbReference type="AlphaFoldDB" id="A0AAD8KYK6"/>
<evidence type="ECO:0000256" key="2">
    <source>
        <dbReference type="ARBA" id="ARBA00023015"/>
    </source>
</evidence>
<gene>
    <name evidence="5" type="ORF">QVD17_14133</name>
</gene>
<comment type="caution">
    <text evidence="5">The sequence shown here is derived from an EMBL/GenBank/DDBJ whole genome shotgun (WGS) entry which is preliminary data.</text>
</comment>
<evidence type="ECO:0000256" key="4">
    <source>
        <dbReference type="SAM" id="MobiDB-lite"/>
    </source>
</evidence>
<keyword evidence="3" id="KW-0804">Transcription</keyword>
<organism evidence="5 6">
    <name type="scientific">Tagetes erecta</name>
    <name type="common">African marigold</name>
    <dbReference type="NCBI Taxonomy" id="13708"/>
    <lineage>
        <taxon>Eukaryota</taxon>
        <taxon>Viridiplantae</taxon>
        <taxon>Streptophyta</taxon>
        <taxon>Embryophyta</taxon>
        <taxon>Tracheophyta</taxon>
        <taxon>Spermatophyta</taxon>
        <taxon>Magnoliopsida</taxon>
        <taxon>eudicotyledons</taxon>
        <taxon>Gunneridae</taxon>
        <taxon>Pentapetalae</taxon>
        <taxon>asterids</taxon>
        <taxon>campanulids</taxon>
        <taxon>Asterales</taxon>
        <taxon>Asteraceae</taxon>
        <taxon>Asteroideae</taxon>
        <taxon>Heliantheae alliance</taxon>
        <taxon>Tageteae</taxon>
        <taxon>Tagetes</taxon>
    </lineage>
</organism>
<reference evidence="5" key="1">
    <citation type="journal article" date="2023" name="bioRxiv">
        <title>Improved chromosome-level genome assembly for marigold (Tagetes erecta).</title>
        <authorList>
            <person name="Jiang F."/>
            <person name="Yuan L."/>
            <person name="Wang S."/>
            <person name="Wang H."/>
            <person name="Xu D."/>
            <person name="Wang A."/>
            <person name="Fan W."/>
        </authorList>
    </citation>
    <scope>NUCLEOTIDE SEQUENCE</scope>
    <source>
        <strain evidence="5">WSJ</strain>
        <tissue evidence="5">Leaf</tissue>
    </source>
</reference>
<dbReference type="EMBL" id="JAUHHV010000003">
    <property type="protein sequence ID" value="KAK1430974.1"/>
    <property type="molecule type" value="Genomic_DNA"/>
</dbReference>
<dbReference type="PANTHER" id="PTHR33388">
    <property type="entry name" value="OS01G0212500 PROTEIN"/>
    <property type="match status" value="1"/>
</dbReference>
<dbReference type="GO" id="GO:0003700">
    <property type="term" value="F:DNA-binding transcription factor activity"/>
    <property type="evidence" value="ECO:0007669"/>
    <property type="project" value="InterPro"/>
</dbReference>
<accession>A0AAD8KYK6</accession>
<keyword evidence="1" id="KW-0678">Repressor</keyword>
<keyword evidence="6" id="KW-1185">Reference proteome</keyword>